<dbReference type="InterPro" id="IPR045425">
    <property type="entry name" value="DUF6508"/>
</dbReference>
<organism evidence="1 2">
    <name type="scientific">Lacrimispora amygdalina</name>
    <dbReference type="NCBI Taxonomy" id="253257"/>
    <lineage>
        <taxon>Bacteria</taxon>
        <taxon>Bacillati</taxon>
        <taxon>Bacillota</taxon>
        <taxon>Clostridia</taxon>
        <taxon>Lachnospirales</taxon>
        <taxon>Lachnospiraceae</taxon>
        <taxon>Lacrimispora</taxon>
    </lineage>
</organism>
<reference evidence="1 2" key="1">
    <citation type="submission" date="2018-07" db="EMBL/GenBank/DDBJ databases">
        <title>New species, Clostridium PI-S10-A1B.</title>
        <authorList>
            <person name="Krishna G."/>
            <person name="Summeta K."/>
            <person name="Shikha S."/>
            <person name="Prabhu P.B."/>
            <person name="Suresh K."/>
        </authorList>
    </citation>
    <scope>NUCLEOTIDE SEQUENCE [LARGE SCALE GENOMIC DNA]</scope>
    <source>
        <strain evidence="1 2">PI-S10-A1B</strain>
    </source>
</reference>
<dbReference type="Pfam" id="PF20118">
    <property type="entry name" value="DUF6508"/>
    <property type="match status" value="1"/>
</dbReference>
<proteinExistence type="predicted"/>
<protein>
    <submittedName>
        <fullName evidence="1">Uncharacterized protein</fullName>
    </submittedName>
</protein>
<name>A0A3E2NE67_9FIRM</name>
<dbReference type="RefSeq" id="WP_117416850.1">
    <property type="nucleotide sequence ID" value="NZ_QOHO01000027.1"/>
</dbReference>
<comment type="caution">
    <text evidence="1">The sequence shown here is derived from an EMBL/GenBank/DDBJ whole genome shotgun (WGS) entry which is preliminary data.</text>
</comment>
<dbReference type="EMBL" id="QOHO01000027">
    <property type="protein sequence ID" value="RFZ79170.1"/>
    <property type="molecule type" value="Genomic_DNA"/>
</dbReference>
<gene>
    <name evidence="1" type="ORF">DS742_09945</name>
</gene>
<dbReference type="Proteomes" id="UP000260680">
    <property type="component" value="Unassembled WGS sequence"/>
</dbReference>
<evidence type="ECO:0000313" key="1">
    <source>
        <dbReference type="EMBL" id="RFZ79170.1"/>
    </source>
</evidence>
<sequence length="137" mass="15985">MSDFELMIKFIPLINEDGFGEWVIDRKNDGTPEHPIQMPFVNYSEIVNAFVHDVYEFEKTHPEMILTRYREILDKHNIEWGSDSMSHADISKLDGQSIMALIMGAVRAERFCDGALLGFFRDGSIQKWLERLKEMNE</sequence>
<dbReference type="OrthoDB" id="9814572at2"/>
<dbReference type="AlphaFoldDB" id="A0A3E2NE67"/>
<accession>A0A3E2NE67</accession>
<evidence type="ECO:0000313" key="2">
    <source>
        <dbReference type="Proteomes" id="UP000260680"/>
    </source>
</evidence>